<comment type="catalytic activity">
    <reaction evidence="15">
        <text>L-tyrosyl-[protein] + ATP = O-phospho-L-tyrosyl-[protein] + ADP + H(+)</text>
        <dbReference type="Rhea" id="RHEA:10596"/>
        <dbReference type="Rhea" id="RHEA-COMP:10136"/>
        <dbReference type="Rhea" id="RHEA-COMP:20101"/>
        <dbReference type="ChEBI" id="CHEBI:15378"/>
        <dbReference type="ChEBI" id="CHEBI:30616"/>
        <dbReference type="ChEBI" id="CHEBI:46858"/>
        <dbReference type="ChEBI" id="CHEBI:61978"/>
        <dbReference type="ChEBI" id="CHEBI:456216"/>
        <dbReference type="EC" id="2.7.10.2"/>
    </reaction>
</comment>
<evidence type="ECO:0000256" key="4">
    <source>
        <dbReference type="ARBA" id="ARBA00011903"/>
    </source>
</evidence>
<evidence type="ECO:0000256" key="9">
    <source>
        <dbReference type="ARBA" id="ARBA00022741"/>
    </source>
</evidence>
<evidence type="ECO:0000313" key="20">
    <source>
        <dbReference type="Proteomes" id="UP000570514"/>
    </source>
</evidence>
<protein>
    <recommendedName>
        <fullName evidence="4">non-specific protein-tyrosine kinase</fullName>
        <ecNumber evidence="4">2.7.10.2</ecNumber>
    </recommendedName>
</protein>
<keyword evidence="11" id="KW-0067">ATP-binding</keyword>
<evidence type="ECO:0000256" key="2">
    <source>
        <dbReference type="ARBA" id="ARBA00007316"/>
    </source>
</evidence>
<dbReference type="InterPro" id="IPR027417">
    <property type="entry name" value="P-loop_NTPase"/>
</dbReference>
<keyword evidence="13 16" id="KW-0472">Membrane</keyword>
<gene>
    <name evidence="19" type="ORF">FHS83_003160</name>
</gene>
<evidence type="ECO:0000259" key="17">
    <source>
        <dbReference type="Pfam" id="PF02706"/>
    </source>
</evidence>
<evidence type="ECO:0000256" key="8">
    <source>
        <dbReference type="ARBA" id="ARBA00022692"/>
    </source>
</evidence>
<dbReference type="InterPro" id="IPR003856">
    <property type="entry name" value="LPS_length_determ_N"/>
</dbReference>
<evidence type="ECO:0000313" key="19">
    <source>
        <dbReference type="EMBL" id="NIK89842.1"/>
    </source>
</evidence>
<name>A0A846N3Q3_9PROT</name>
<feature type="domain" description="AAA" evidence="18">
    <location>
        <begin position="540"/>
        <end position="681"/>
    </location>
</feature>
<dbReference type="InterPro" id="IPR050445">
    <property type="entry name" value="Bact_polysacc_biosynth/exp"/>
</dbReference>
<reference evidence="19 20" key="1">
    <citation type="submission" date="2020-03" db="EMBL/GenBank/DDBJ databases">
        <title>Genomic Encyclopedia of Type Strains, Phase IV (KMG-IV): sequencing the most valuable type-strain genomes for metagenomic binning, comparative biology and taxonomic classification.</title>
        <authorList>
            <person name="Goeker M."/>
        </authorList>
    </citation>
    <scope>NUCLEOTIDE SEQUENCE [LARGE SCALE GENOMIC DNA]</scope>
    <source>
        <strain evidence="19 20">DSM 19867</strain>
    </source>
</reference>
<evidence type="ECO:0000256" key="14">
    <source>
        <dbReference type="ARBA" id="ARBA00023137"/>
    </source>
</evidence>
<dbReference type="InterPro" id="IPR005702">
    <property type="entry name" value="Wzc-like_C"/>
</dbReference>
<keyword evidence="7" id="KW-0808">Transferase</keyword>
<dbReference type="EMBL" id="JAASRM010000001">
    <property type="protein sequence ID" value="NIK89842.1"/>
    <property type="molecule type" value="Genomic_DNA"/>
</dbReference>
<dbReference type="Pfam" id="PF02706">
    <property type="entry name" value="Wzz"/>
    <property type="match status" value="1"/>
</dbReference>
<keyword evidence="10" id="KW-0418">Kinase</keyword>
<evidence type="ECO:0000256" key="7">
    <source>
        <dbReference type="ARBA" id="ARBA00022679"/>
    </source>
</evidence>
<evidence type="ECO:0000256" key="1">
    <source>
        <dbReference type="ARBA" id="ARBA00004429"/>
    </source>
</evidence>
<evidence type="ECO:0000256" key="12">
    <source>
        <dbReference type="ARBA" id="ARBA00022989"/>
    </source>
</evidence>
<dbReference type="GO" id="GO:0005524">
    <property type="term" value="F:ATP binding"/>
    <property type="evidence" value="ECO:0007669"/>
    <property type="project" value="UniProtKB-KW"/>
</dbReference>
<dbReference type="AlphaFoldDB" id="A0A846N3Q3"/>
<evidence type="ECO:0000256" key="6">
    <source>
        <dbReference type="ARBA" id="ARBA00022519"/>
    </source>
</evidence>
<organism evidence="19 20">
    <name type="scientific">Rhizomicrobium palustre</name>
    <dbReference type="NCBI Taxonomy" id="189966"/>
    <lineage>
        <taxon>Bacteria</taxon>
        <taxon>Pseudomonadati</taxon>
        <taxon>Pseudomonadota</taxon>
        <taxon>Alphaproteobacteria</taxon>
        <taxon>Micropepsales</taxon>
        <taxon>Micropepsaceae</taxon>
        <taxon>Rhizomicrobium</taxon>
    </lineage>
</organism>
<dbReference type="PANTHER" id="PTHR32309">
    <property type="entry name" value="TYROSINE-PROTEIN KINASE"/>
    <property type="match status" value="1"/>
</dbReference>
<keyword evidence="5" id="KW-1003">Cell membrane</keyword>
<keyword evidence="6" id="KW-0997">Cell inner membrane</keyword>
<keyword evidence="14" id="KW-0829">Tyrosine-protein kinase</keyword>
<comment type="similarity">
    <text evidence="2">Belongs to the CpsD/CapB family.</text>
</comment>
<evidence type="ECO:0000256" key="11">
    <source>
        <dbReference type="ARBA" id="ARBA00022840"/>
    </source>
</evidence>
<dbReference type="Proteomes" id="UP000570514">
    <property type="component" value="Unassembled WGS sequence"/>
</dbReference>
<evidence type="ECO:0000259" key="18">
    <source>
        <dbReference type="Pfam" id="PF13614"/>
    </source>
</evidence>
<keyword evidence="20" id="KW-1185">Reference proteome</keyword>
<dbReference type="CDD" id="cd05387">
    <property type="entry name" value="BY-kinase"/>
    <property type="match status" value="1"/>
</dbReference>
<evidence type="ECO:0000256" key="5">
    <source>
        <dbReference type="ARBA" id="ARBA00022475"/>
    </source>
</evidence>
<accession>A0A846N3Q3</accession>
<comment type="subcellular location">
    <subcellularLocation>
        <location evidence="1">Cell inner membrane</location>
        <topology evidence="1">Multi-pass membrane protein</topology>
    </subcellularLocation>
</comment>
<comment type="similarity">
    <text evidence="3">Belongs to the etk/wzc family.</text>
</comment>
<evidence type="ECO:0000256" key="16">
    <source>
        <dbReference type="SAM" id="Phobius"/>
    </source>
</evidence>
<dbReference type="Pfam" id="PF13614">
    <property type="entry name" value="AAA_31"/>
    <property type="match status" value="1"/>
</dbReference>
<dbReference type="PANTHER" id="PTHR32309:SF13">
    <property type="entry name" value="FERRIC ENTEROBACTIN TRANSPORT PROTEIN FEPE"/>
    <property type="match status" value="1"/>
</dbReference>
<dbReference type="RefSeq" id="WP_167083897.1">
    <property type="nucleotide sequence ID" value="NZ_BAAADC010000001.1"/>
</dbReference>
<comment type="caution">
    <text evidence="19">The sequence shown here is derived from an EMBL/GenBank/DDBJ whole genome shotgun (WGS) entry which is preliminary data.</text>
</comment>
<dbReference type="InterPro" id="IPR025669">
    <property type="entry name" value="AAA_dom"/>
</dbReference>
<evidence type="ECO:0000256" key="10">
    <source>
        <dbReference type="ARBA" id="ARBA00022777"/>
    </source>
</evidence>
<dbReference type="GO" id="GO:0005886">
    <property type="term" value="C:plasma membrane"/>
    <property type="evidence" value="ECO:0007669"/>
    <property type="project" value="UniProtKB-SubCell"/>
</dbReference>
<evidence type="ECO:0000256" key="13">
    <source>
        <dbReference type="ARBA" id="ARBA00023136"/>
    </source>
</evidence>
<evidence type="ECO:0000256" key="3">
    <source>
        <dbReference type="ARBA" id="ARBA00008883"/>
    </source>
</evidence>
<evidence type="ECO:0000256" key="15">
    <source>
        <dbReference type="ARBA" id="ARBA00051245"/>
    </source>
</evidence>
<sequence>MNALVERRNGFSHDHEHGQNITMDAGRIGAAFRRHFRLFLLTAGIVLVIAACLVFTQVPKYTSSATVLIDQHKQQVMKSEDFVSGLPDNSNIVDTETQIIQSPAIAASVFDRLHLEKDPEFSPAPKVSLWRQILGSIIPSLKPKSVVDPEKARLQAIANLQNGLNVQRVAETFVITISYTSPDPKKAARIANAFADAYLADQATAKIEAVKQTTGWLNARLESLQEQATEASKKLQEYKAQHNLLDVTTDTTLTQQEVSALDQQLQLARADEAAETARLDTARAQLRRGSDGGDVGEALGSPVIQGLRAQRAGVSQRVADMSGRYGSRHPDLLRAKRELADIDGQINAEVQRIISSLSARVQVAHNRVASLEASINRTKDALVKSNLQNAQAGVMQLNAQAAASIYQAFSQRLKEGVALQGMTPSDARVISAAALPIGPSLPRTGLDMALAVVIAVLFGAVAVAIAEMLDKGFSSEDEVERGLGFPSLGVVPSLGSVLDKSEVLRSPTDHVVEQPWSPFTESFRAIRTMLVHGRQGNEVKIIAVSSALPGEGKTTTAMCLARVSAAAGASTVVVDCDLANRGLSGLLQAPAQKGLIDVLDGSASLSEVLIQDDRSGAYILPVGARPQTPRDVFTSPAMRGLLEELRKRFDFVILDTSPILAVADSCVIARQADAVLMVAQWRKTPRKLAEASVRALAMTDASLAGTVLSQADIKELPHFGYGRYYGYARGAA</sequence>
<feature type="domain" description="Polysaccharide chain length determinant N-terminal" evidence="17">
    <location>
        <begin position="23"/>
        <end position="112"/>
    </location>
</feature>
<dbReference type="GO" id="GO:0004715">
    <property type="term" value="F:non-membrane spanning protein tyrosine kinase activity"/>
    <property type="evidence" value="ECO:0007669"/>
    <property type="project" value="UniProtKB-EC"/>
</dbReference>
<dbReference type="Gene3D" id="3.40.50.300">
    <property type="entry name" value="P-loop containing nucleotide triphosphate hydrolases"/>
    <property type="match status" value="1"/>
</dbReference>
<dbReference type="NCBIfam" id="TIGR01007">
    <property type="entry name" value="eps_fam"/>
    <property type="match status" value="1"/>
</dbReference>
<feature type="transmembrane region" description="Helical" evidence="16">
    <location>
        <begin position="36"/>
        <end position="56"/>
    </location>
</feature>
<dbReference type="EC" id="2.7.10.2" evidence="4"/>
<dbReference type="SUPFAM" id="SSF52540">
    <property type="entry name" value="P-loop containing nucleoside triphosphate hydrolases"/>
    <property type="match status" value="1"/>
</dbReference>
<keyword evidence="12 16" id="KW-1133">Transmembrane helix</keyword>
<keyword evidence="9" id="KW-0547">Nucleotide-binding</keyword>
<keyword evidence="8 16" id="KW-0812">Transmembrane</keyword>
<proteinExistence type="inferred from homology"/>